<evidence type="ECO:0000256" key="6">
    <source>
        <dbReference type="ARBA" id="ARBA00022801"/>
    </source>
</evidence>
<feature type="domain" description="Cytosol aminopeptidase" evidence="9">
    <location>
        <begin position="380"/>
        <end position="387"/>
    </location>
</feature>
<dbReference type="EC" id="3.4.11.10" evidence="8"/>
<dbReference type="EC" id="3.4.11.1" evidence="8"/>
<dbReference type="PANTHER" id="PTHR11963">
    <property type="entry name" value="LEUCINE AMINOPEPTIDASE-RELATED"/>
    <property type="match status" value="1"/>
</dbReference>
<feature type="binding site" evidence="8">
    <location>
        <position position="305"/>
    </location>
    <ligand>
        <name>Mn(2+)</name>
        <dbReference type="ChEBI" id="CHEBI:29035"/>
        <label>1</label>
    </ligand>
</feature>
<dbReference type="HAMAP" id="MF_00181">
    <property type="entry name" value="Cytosol_peptidase_M17"/>
    <property type="match status" value="1"/>
</dbReference>
<evidence type="ECO:0000256" key="2">
    <source>
        <dbReference type="ARBA" id="ARBA00000967"/>
    </source>
</evidence>
<comment type="catalytic activity">
    <reaction evidence="2 8">
        <text>Release of an N-terminal amino acid, preferentially leucine, but not glutamic or aspartic acids.</text>
        <dbReference type="EC" id="3.4.11.10"/>
    </reaction>
</comment>
<evidence type="ECO:0000313" key="10">
    <source>
        <dbReference type="EMBL" id="GAA2378889.1"/>
    </source>
</evidence>
<feature type="binding site" evidence="8">
    <location>
        <position position="323"/>
    </location>
    <ligand>
        <name>Mn(2+)</name>
        <dbReference type="ChEBI" id="CHEBI:29035"/>
        <label>2</label>
    </ligand>
</feature>
<evidence type="ECO:0000256" key="5">
    <source>
        <dbReference type="ARBA" id="ARBA00022670"/>
    </source>
</evidence>
<dbReference type="Proteomes" id="UP001501170">
    <property type="component" value="Unassembled WGS sequence"/>
</dbReference>
<dbReference type="InterPro" id="IPR008283">
    <property type="entry name" value="Peptidase_M17_N"/>
</dbReference>
<organism evidence="10 11">
    <name type="scientific">Gordonia cholesterolivorans</name>
    <dbReference type="NCBI Taxonomy" id="559625"/>
    <lineage>
        <taxon>Bacteria</taxon>
        <taxon>Bacillati</taxon>
        <taxon>Actinomycetota</taxon>
        <taxon>Actinomycetes</taxon>
        <taxon>Mycobacteriales</taxon>
        <taxon>Gordoniaceae</taxon>
        <taxon>Gordonia</taxon>
    </lineage>
</organism>
<feature type="binding site" evidence="8">
    <location>
        <position position="384"/>
    </location>
    <ligand>
        <name>Mn(2+)</name>
        <dbReference type="ChEBI" id="CHEBI:29035"/>
        <label>2</label>
    </ligand>
</feature>
<dbReference type="InterPro" id="IPR023042">
    <property type="entry name" value="Peptidase_M17_leu_NH2_pept"/>
</dbReference>
<accession>A0ABP5UHK9</accession>
<evidence type="ECO:0000256" key="7">
    <source>
        <dbReference type="ARBA" id="ARBA00049972"/>
    </source>
</evidence>
<dbReference type="InterPro" id="IPR000819">
    <property type="entry name" value="Peptidase_M17_C"/>
</dbReference>
<feature type="active site" evidence="8">
    <location>
        <position position="312"/>
    </location>
</feature>
<proteinExistence type="inferred from homology"/>
<feature type="binding site" evidence="8">
    <location>
        <position position="305"/>
    </location>
    <ligand>
        <name>Mn(2+)</name>
        <dbReference type="ChEBI" id="CHEBI:29035"/>
        <label>2</label>
    </ligand>
</feature>
<evidence type="ECO:0000256" key="1">
    <source>
        <dbReference type="ARBA" id="ARBA00000135"/>
    </source>
</evidence>
<dbReference type="Pfam" id="PF00883">
    <property type="entry name" value="Peptidase_M17"/>
    <property type="match status" value="1"/>
</dbReference>
<feature type="binding site" evidence="8">
    <location>
        <position position="382"/>
    </location>
    <ligand>
        <name>Mn(2+)</name>
        <dbReference type="ChEBI" id="CHEBI:29035"/>
        <label>1</label>
    </ligand>
</feature>
<name>A0ABP5UHK9_9ACTN</name>
<evidence type="ECO:0000313" key="11">
    <source>
        <dbReference type="Proteomes" id="UP001501170"/>
    </source>
</evidence>
<keyword evidence="5 8" id="KW-0645">Protease</keyword>
<dbReference type="Gene3D" id="3.40.220.10">
    <property type="entry name" value="Leucine Aminopeptidase, subunit E, domain 1"/>
    <property type="match status" value="1"/>
</dbReference>
<keyword evidence="6 8" id="KW-0378">Hydrolase</keyword>
<feature type="active site" evidence="8">
    <location>
        <position position="386"/>
    </location>
</feature>
<comment type="similarity">
    <text evidence="3 8">Belongs to the peptidase M17 family.</text>
</comment>
<keyword evidence="8" id="KW-0963">Cytoplasm</keyword>
<dbReference type="GO" id="GO:0004177">
    <property type="term" value="F:aminopeptidase activity"/>
    <property type="evidence" value="ECO:0007669"/>
    <property type="project" value="UniProtKB-KW"/>
</dbReference>
<feature type="binding site" evidence="8">
    <location>
        <position position="384"/>
    </location>
    <ligand>
        <name>Mn(2+)</name>
        <dbReference type="ChEBI" id="CHEBI:29035"/>
        <label>1</label>
    </ligand>
</feature>
<dbReference type="InterPro" id="IPR043472">
    <property type="entry name" value="Macro_dom-like"/>
</dbReference>
<evidence type="ECO:0000256" key="8">
    <source>
        <dbReference type="HAMAP-Rule" id="MF_00181"/>
    </source>
</evidence>
<sequence length="536" mass="55382">MALTVSPRPGRFPPEVQPLGGAGVAELKGVSANHFSDRVRGPRIDLTTALSSDDDVLVVGLVAGSGDGGTEEPTLLLVEDFLDDEPADQISAALSALGAKGSVGEITRIPAPQSLPVGVVVAVGLGTEVDDPETIRQAAGNAVRALDGFDRVVSTLSAADLGAAAEGSYLGAYRFDELRSEKSRPSEQPPSAVSLAVPAKSKQAKVELDHALIVADSVAIARDFVNTPPNVLYPAEFAERARILGSKAGLRVEILDDVELAKAGYGGIVGVGQGSSRKPRLVRLTHEAKGAERTVALVGKGITFDTGGISIKPAAGMDHMTSDMGGAAAVIASTIAAARLDVPVTVIATVPMAENMPSSTAQRPGDVLTQYGGTTVEVLNTDAEGRLILADAIVRACEDEPDFLIDTATLTGAQMVALGTRTPGVLGTDDFRDRVAAISQSVGEHGWPMPMPAELRSDLNSRIADLANVTNHRWGGMLSAAMFLREFVAEGLDWAHIDVAGPAFNTGGPWGYTGKGGTGVPVRTIIAVIEDIAGGQ</sequence>
<dbReference type="SUPFAM" id="SSF52949">
    <property type="entry name" value="Macro domain-like"/>
    <property type="match status" value="1"/>
</dbReference>
<evidence type="ECO:0000256" key="3">
    <source>
        <dbReference type="ARBA" id="ARBA00009528"/>
    </source>
</evidence>
<dbReference type="PROSITE" id="PS00631">
    <property type="entry name" value="CYTOSOL_AP"/>
    <property type="match status" value="1"/>
</dbReference>
<comment type="catalytic activity">
    <reaction evidence="1 8">
        <text>Release of an N-terminal amino acid, Xaa-|-Yaa-, in which Xaa is preferably Leu, but may be other amino acids including Pro although not Arg or Lys, and Yaa may be Pro. Amino acid amides and methyl esters are also readily hydrolyzed, but rates on arylamides are exceedingly low.</text>
        <dbReference type="EC" id="3.4.11.1"/>
    </reaction>
</comment>
<comment type="subcellular location">
    <subcellularLocation>
        <location evidence="8">Cytoplasm</location>
    </subcellularLocation>
</comment>
<keyword evidence="8" id="KW-0479">Metal-binding</keyword>
<protein>
    <recommendedName>
        <fullName evidence="8">Probable cytosol aminopeptidase</fullName>
        <ecNumber evidence="8">3.4.11.1</ecNumber>
    </recommendedName>
    <alternativeName>
        <fullName evidence="8">Leucine aminopeptidase</fullName>
        <shortName evidence="8">LAP</shortName>
        <ecNumber evidence="8">3.4.11.10</ecNumber>
    </alternativeName>
    <alternativeName>
        <fullName evidence="8">Leucyl aminopeptidase</fullName>
    </alternativeName>
</protein>
<feature type="binding site" evidence="8">
    <location>
        <position position="300"/>
    </location>
    <ligand>
        <name>Mn(2+)</name>
        <dbReference type="ChEBI" id="CHEBI:29035"/>
        <label>2</label>
    </ligand>
</feature>
<evidence type="ECO:0000259" key="9">
    <source>
        <dbReference type="PROSITE" id="PS00631"/>
    </source>
</evidence>
<dbReference type="SUPFAM" id="SSF53187">
    <property type="entry name" value="Zn-dependent exopeptidases"/>
    <property type="match status" value="1"/>
</dbReference>
<comment type="cofactor">
    <cofactor evidence="8">
        <name>Mn(2+)</name>
        <dbReference type="ChEBI" id="CHEBI:29035"/>
    </cofactor>
    <text evidence="8">Binds 2 manganese ions per subunit.</text>
</comment>
<comment type="function">
    <text evidence="7 8">Presumably involved in the processing and regular turnover of intracellular proteins. Catalyzes the removal of unsubstituted N-terminal amino acids from various peptides.</text>
</comment>
<dbReference type="Pfam" id="PF02789">
    <property type="entry name" value="Peptidase_M17_N"/>
    <property type="match status" value="1"/>
</dbReference>
<dbReference type="InterPro" id="IPR011356">
    <property type="entry name" value="Leucine_aapep/pepB"/>
</dbReference>
<dbReference type="Gene3D" id="3.40.630.10">
    <property type="entry name" value="Zn peptidases"/>
    <property type="match status" value="1"/>
</dbReference>
<keyword evidence="8" id="KW-0464">Manganese</keyword>
<evidence type="ECO:0000256" key="4">
    <source>
        <dbReference type="ARBA" id="ARBA00022438"/>
    </source>
</evidence>
<dbReference type="EMBL" id="BAAARB010000008">
    <property type="protein sequence ID" value="GAA2378889.1"/>
    <property type="molecule type" value="Genomic_DNA"/>
</dbReference>
<dbReference type="PANTHER" id="PTHR11963:SF23">
    <property type="entry name" value="CYTOSOL AMINOPEPTIDASE"/>
    <property type="match status" value="1"/>
</dbReference>
<dbReference type="PRINTS" id="PR00481">
    <property type="entry name" value="LAMNOPPTDASE"/>
</dbReference>
<reference evidence="11" key="1">
    <citation type="journal article" date="2019" name="Int. J. Syst. Evol. Microbiol.">
        <title>The Global Catalogue of Microorganisms (GCM) 10K type strain sequencing project: providing services to taxonomists for standard genome sequencing and annotation.</title>
        <authorList>
            <consortium name="The Broad Institute Genomics Platform"/>
            <consortium name="The Broad Institute Genome Sequencing Center for Infectious Disease"/>
            <person name="Wu L."/>
            <person name="Ma J."/>
        </authorList>
    </citation>
    <scope>NUCLEOTIDE SEQUENCE [LARGE SCALE GENOMIC DNA]</scope>
    <source>
        <strain evidence="11">JCM 16227</strain>
    </source>
</reference>
<dbReference type="NCBIfam" id="NF002073">
    <property type="entry name" value="PRK00913.1-2"/>
    <property type="match status" value="1"/>
</dbReference>
<dbReference type="CDD" id="cd00433">
    <property type="entry name" value="Peptidase_M17"/>
    <property type="match status" value="1"/>
</dbReference>
<keyword evidence="4 8" id="KW-0031">Aminopeptidase</keyword>
<gene>
    <name evidence="8" type="primary">pepA</name>
    <name evidence="10" type="ORF">GCM10009855_18640</name>
</gene>
<keyword evidence="11" id="KW-1185">Reference proteome</keyword>
<comment type="caution">
    <text evidence="10">The sequence shown here is derived from an EMBL/GenBank/DDBJ whole genome shotgun (WGS) entry which is preliminary data.</text>
</comment>